<accession>A0ABS0GC88</accession>
<reference evidence="1 2" key="1">
    <citation type="submission" date="2020-11" db="EMBL/GenBank/DDBJ databases">
        <title>Vibrio nitrifigilis sp. nov., a marine nitrogen-fixing bacterium isolated from the lagoon sediment of an islet inside an atoll.</title>
        <authorList>
            <person name="Wang L.-T."/>
            <person name="Shieh W.Y."/>
        </authorList>
    </citation>
    <scope>NUCLEOTIDE SEQUENCE [LARGE SCALE GENOMIC DNA]</scope>
    <source>
        <strain evidence="1 2">NFV-1</strain>
    </source>
</reference>
<organism evidence="1 2">
    <name type="scientific">Vibrio nitrifigilis</name>
    <dbReference type="NCBI Taxonomy" id="2789781"/>
    <lineage>
        <taxon>Bacteria</taxon>
        <taxon>Pseudomonadati</taxon>
        <taxon>Pseudomonadota</taxon>
        <taxon>Gammaproteobacteria</taxon>
        <taxon>Vibrionales</taxon>
        <taxon>Vibrionaceae</taxon>
        <taxon>Vibrio</taxon>
    </lineage>
</organism>
<comment type="caution">
    <text evidence="1">The sequence shown here is derived from an EMBL/GenBank/DDBJ whole genome shotgun (WGS) entry which is preliminary data.</text>
</comment>
<protein>
    <submittedName>
        <fullName evidence="1">Uncharacterized protein</fullName>
    </submittedName>
</protein>
<evidence type="ECO:0000313" key="2">
    <source>
        <dbReference type="Proteomes" id="UP000597206"/>
    </source>
</evidence>
<dbReference type="EMBL" id="JADPMR010000001">
    <property type="protein sequence ID" value="MBF9000032.1"/>
    <property type="molecule type" value="Genomic_DNA"/>
</dbReference>
<name>A0ABS0GC88_9VIBR</name>
<proteinExistence type="predicted"/>
<dbReference type="RefSeq" id="WP_196122873.1">
    <property type="nucleotide sequence ID" value="NZ_JADPMR010000001.1"/>
</dbReference>
<evidence type="ECO:0000313" key="1">
    <source>
        <dbReference type="EMBL" id="MBF9000032.1"/>
    </source>
</evidence>
<gene>
    <name evidence="1" type="ORF">I1A42_05580</name>
</gene>
<keyword evidence="2" id="KW-1185">Reference proteome</keyword>
<sequence length="57" mass="6543">MHNDLIELGFIRYHQTLSTSSSLFPKLQPHPVNGYGHAIGKAWVKYLKLEVKLKSHL</sequence>
<dbReference type="Proteomes" id="UP000597206">
    <property type="component" value="Unassembled WGS sequence"/>
</dbReference>